<organism evidence="1 2">
    <name type="scientific">Deinococcus gobiensis (strain DSM 21396 / JCM 16679 / CGMCC 1.7299 / I-0)</name>
    <dbReference type="NCBI Taxonomy" id="745776"/>
    <lineage>
        <taxon>Bacteria</taxon>
        <taxon>Thermotogati</taxon>
        <taxon>Deinococcota</taxon>
        <taxon>Deinococci</taxon>
        <taxon>Deinococcales</taxon>
        <taxon>Deinococcaceae</taxon>
        <taxon>Deinococcus</taxon>
    </lineage>
</organism>
<keyword evidence="1" id="KW-0614">Plasmid</keyword>
<dbReference type="KEGG" id="dgo:DGo_PB0041"/>
<sequence>MSAGASSHLGKQQSEWAVSPLPEAASLPARWDQRFGPATEHAPPARTAALWAGREAALAELQGHPALVERICETYARFRAAQDRTVRGARHQQVSALAEAREHFFEACVLAQPIVAGHLPHAWVWDSVRFIVIQVSEKPSGKRASRVVQGPPDAG</sequence>
<evidence type="ECO:0000313" key="2">
    <source>
        <dbReference type="Proteomes" id="UP000007575"/>
    </source>
</evidence>
<keyword evidence="2" id="KW-1185">Reference proteome</keyword>
<dbReference type="Proteomes" id="UP000007575">
    <property type="component" value="Plasmid P2"/>
</dbReference>
<dbReference type="HOGENOM" id="CLU_1692603_0_0_0"/>
<dbReference type="AlphaFoldDB" id="H8H1B3"/>
<proteinExistence type="predicted"/>
<accession>H8H1B3</accession>
<geneLocation type="plasmid" evidence="1 2">
    <name>P2</name>
</geneLocation>
<gene>
    <name evidence="1" type="ordered locus">DGo_PB0041</name>
</gene>
<protein>
    <submittedName>
        <fullName evidence="1">Uncharacterized protein</fullName>
    </submittedName>
</protein>
<evidence type="ECO:0000313" key="1">
    <source>
        <dbReference type="EMBL" id="AFD27310.1"/>
    </source>
</evidence>
<dbReference type="RefSeq" id="WP_014686406.1">
    <property type="nucleotide sequence ID" value="NC_017791.1"/>
</dbReference>
<name>H8H1B3_DEIGI</name>
<reference evidence="1 2" key="1">
    <citation type="journal article" date="2012" name="PLoS ONE">
        <title>Genome sequence and transcriptome analysis of the radioresistant bacterium Deinococcus gobiensis: insights into the extreme environmental adaptations.</title>
        <authorList>
            <person name="Yuan M."/>
            <person name="Chen M."/>
            <person name="Zhang W."/>
            <person name="Lu W."/>
            <person name="Wang J."/>
            <person name="Yang M."/>
            <person name="Zhao P."/>
            <person name="Tang R."/>
            <person name="Li X."/>
            <person name="Hao Y."/>
            <person name="Zhou Z."/>
            <person name="Zhan Y."/>
            <person name="Yu H."/>
            <person name="Teng C."/>
            <person name="Yan Y."/>
            <person name="Ping S."/>
            <person name="Wang Y."/>
            <person name="Lin M."/>
        </authorList>
    </citation>
    <scope>NUCLEOTIDE SEQUENCE [LARGE SCALE GENOMIC DNA]</scope>
    <source>
        <strain evidence="2">DSM 21396 / JCM 16679 / CGMCC 1.7299 / I-0</strain>
        <plasmid evidence="1">P2</plasmid>
    </source>
</reference>
<dbReference type="EMBL" id="CP002193">
    <property type="protein sequence ID" value="AFD27310.1"/>
    <property type="molecule type" value="Genomic_DNA"/>
</dbReference>